<evidence type="ECO:0000256" key="5">
    <source>
        <dbReference type="ARBA" id="ARBA00023136"/>
    </source>
</evidence>
<feature type="domain" description="Major facilitator superfamily (MFS) profile" evidence="7">
    <location>
        <begin position="24"/>
        <end position="398"/>
    </location>
</feature>
<feature type="transmembrane region" description="Helical" evidence="6">
    <location>
        <begin position="226"/>
        <end position="246"/>
    </location>
</feature>
<dbReference type="GO" id="GO:0005886">
    <property type="term" value="C:plasma membrane"/>
    <property type="evidence" value="ECO:0007669"/>
    <property type="project" value="UniProtKB-SubCell"/>
</dbReference>
<dbReference type="InterPro" id="IPR011701">
    <property type="entry name" value="MFS"/>
</dbReference>
<keyword evidence="9" id="KW-1185">Reference proteome</keyword>
<name>A0ABD5ZX17_9EURY</name>
<feature type="transmembrane region" description="Helical" evidence="6">
    <location>
        <begin position="348"/>
        <end position="369"/>
    </location>
</feature>
<dbReference type="Gene3D" id="1.20.1250.20">
    <property type="entry name" value="MFS general substrate transporter like domains"/>
    <property type="match status" value="2"/>
</dbReference>
<accession>A0ABD5ZX17</accession>
<feature type="transmembrane region" description="Helical" evidence="6">
    <location>
        <begin position="89"/>
        <end position="109"/>
    </location>
</feature>
<keyword evidence="2" id="KW-1003">Cell membrane</keyword>
<protein>
    <submittedName>
        <fullName evidence="8">MFS transporter</fullName>
    </submittedName>
</protein>
<dbReference type="AlphaFoldDB" id="A0ABD5ZX17"/>
<evidence type="ECO:0000256" key="1">
    <source>
        <dbReference type="ARBA" id="ARBA00004651"/>
    </source>
</evidence>
<feature type="transmembrane region" description="Helical" evidence="6">
    <location>
        <begin position="375"/>
        <end position="395"/>
    </location>
</feature>
<evidence type="ECO:0000256" key="6">
    <source>
        <dbReference type="SAM" id="Phobius"/>
    </source>
</evidence>
<feature type="transmembrane region" description="Helical" evidence="6">
    <location>
        <begin position="58"/>
        <end position="77"/>
    </location>
</feature>
<feature type="transmembrane region" description="Helical" evidence="6">
    <location>
        <begin position="313"/>
        <end position="336"/>
    </location>
</feature>
<dbReference type="Proteomes" id="UP001596434">
    <property type="component" value="Unassembled WGS sequence"/>
</dbReference>
<dbReference type="GeneID" id="96952982"/>
<evidence type="ECO:0000256" key="2">
    <source>
        <dbReference type="ARBA" id="ARBA00022475"/>
    </source>
</evidence>
<proteinExistence type="predicted"/>
<comment type="caution">
    <text evidence="8">The sequence shown here is derived from an EMBL/GenBank/DDBJ whole genome shotgun (WGS) entry which is preliminary data.</text>
</comment>
<keyword evidence="5 6" id="KW-0472">Membrane</keyword>
<dbReference type="Pfam" id="PF07690">
    <property type="entry name" value="MFS_1"/>
    <property type="match status" value="1"/>
</dbReference>
<dbReference type="InterPro" id="IPR036259">
    <property type="entry name" value="MFS_trans_sf"/>
</dbReference>
<evidence type="ECO:0000256" key="3">
    <source>
        <dbReference type="ARBA" id="ARBA00022692"/>
    </source>
</evidence>
<comment type="subcellular location">
    <subcellularLocation>
        <location evidence="1">Cell membrane</location>
        <topology evidence="1">Multi-pass membrane protein</topology>
    </subcellularLocation>
</comment>
<dbReference type="InterPro" id="IPR050189">
    <property type="entry name" value="MFS_Efflux_Transporters"/>
</dbReference>
<evidence type="ECO:0000259" key="7">
    <source>
        <dbReference type="PROSITE" id="PS50850"/>
    </source>
</evidence>
<feature type="transmembrane region" description="Helical" evidence="6">
    <location>
        <begin position="289"/>
        <end position="307"/>
    </location>
</feature>
<feature type="transmembrane region" description="Helical" evidence="6">
    <location>
        <begin position="20"/>
        <end position="38"/>
    </location>
</feature>
<dbReference type="PANTHER" id="PTHR43124">
    <property type="entry name" value="PURINE EFFLUX PUMP PBUE"/>
    <property type="match status" value="1"/>
</dbReference>
<dbReference type="PROSITE" id="PS50850">
    <property type="entry name" value="MFS"/>
    <property type="match status" value="1"/>
</dbReference>
<dbReference type="RefSeq" id="WP_379702860.1">
    <property type="nucleotide sequence ID" value="NZ_JBHTAT010000001.1"/>
</dbReference>
<evidence type="ECO:0000313" key="8">
    <source>
        <dbReference type="EMBL" id="MFC7254662.1"/>
    </source>
</evidence>
<dbReference type="SUPFAM" id="SSF103473">
    <property type="entry name" value="MFS general substrate transporter"/>
    <property type="match status" value="1"/>
</dbReference>
<organism evidence="8 9">
    <name type="scientific">Haloplanus litoreus</name>
    <dbReference type="NCBI Taxonomy" id="767515"/>
    <lineage>
        <taxon>Archaea</taxon>
        <taxon>Methanobacteriati</taxon>
        <taxon>Methanobacteriota</taxon>
        <taxon>Stenosarchaea group</taxon>
        <taxon>Halobacteria</taxon>
        <taxon>Halobacteriales</taxon>
        <taxon>Haloferacaceae</taxon>
        <taxon>Haloplanus</taxon>
    </lineage>
</organism>
<feature type="transmembrane region" description="Helical" evidence="6">
    <location>
        <begin position="115"/>
        <end position="136"/>
    </location>
</feature>
<sequence length="398" mass="40724">MPGSRAGTRSEAEEHLVRGYGGRLLLLVSLGWLTIQGGRLVLSPLLPSIIDDLSITPFRAGLALSILWGIYALGQFPSGRLSDRLSRKTLLVVGLTLATAGFTVLVAAISYPLFLVGAAVVGVGAGLYPTAARALISDHFEAKRGGAFGLHTASGDLGGGAAAGLAVATLAVAAWRAAFLPVVAILAVVAAVLHWTSRESYRIAAVDLDVRGTGARLFATSRTRRLIVAYCLFAFAWQGTAGFLPTLLQLDKGFSPEFASAGFAGLFVVGALVKPTAGRLADRVRRAPVAAGALGLGAVALGGVLVAETALAVGVATVVYAVGLMAFPPVMQSYLMDIFPTDSMGADLGLARTTYIGFGALGPSFIGLVAGRADYVTAFGALVAALVVAATIVAVESR</sequence>
<feature type="transmembrane region" description="Helical" evidence="6">
    <location>
        <begin position="258"/>
        <end position="277"/>
    </location>
</feature>
<feature type="transmembrane region" description="Helical" evidence="6">
    <location>
        <begin position="178"/>
        <end position="196"/>
    </location>
</feature>
<reference evidence="8 9" key="1">
    <citation type="journal article" date="2019" name="Int. J. Syst. Evol. Microbiol.">
        <title>The Global Catalogue of Microorganisms (GCM) 10K type strain sequencing project: providing services to taxonomists for standard genome sequencing and annotation.</title>
        <authorList>
            <consortium name="The Broad Institute Genomics Platform"/>
            <consortium name="The Broad Institute Genome Sequencing Center for Infectious Disease"/>
            <person name="Wu L."/>
            <person name="Ma J."/>
        </authorList>
    </citation>
    <scope>NUCLEOTIDE SEQUENCE [LARGE SCALE GENOMIC DNA]</scope>
    <source>
        <strain evidence="8 9">GX21</strain>
    </source>
</reference>
<gene>
    <name evidence="8" type="ORF">ACFQKE_04990</name>
</gene>
<keyword evidence="4 6" id="KW-1133">Transmembrane helix</keyword>
<evidence type="ECO:0000313" key="9">
    <source>
        <dbReference type="Proteomes" id="UP001596434"/>
    </source>
</evidence>
<feature type="transmembrane region" description="Helical" evidence="6">
    <location>
        <begin position="148"/>
        <end position="172"/>
    </location>
</feature>
<evidence type="ECO:0000256" key="4">
    <source>
        <dbReference type="ARBA" id="ARBA00022989"/>
    </source>
</evidence>
<dbReference type="InterPro" id="IPR020846">
    <property type="entry name" value="MFS_dom"/>
</dbReference>
<dbReference type="PANTHER" id="PTHR43124:SF3">
    <property type="entry name" value="CHLORAMPHENICOL EFFLUX PUMP RV0191"/>
    <property type="match status" value="1"/>
</dbReference>
<keyword evidence="3 6" id="KW-0812">Transmembrane</keyword>
<dbReference type="EMBL" id="JBHTAT010000001">
    <property type="protein sequence ID" value="MFC7254662.1"/>
    <property type="molecule type" value="Genomic_DNA"/>
</dbReference>